<evidence type="ECO:0000313" key="4">
    <source>
        <dbReference type="EMBL" id="CAE0314810.1"/>
    </source>
</evidence>
<name>A0A7S3I6Z1_9SPIT</name>
<dbReference type="EMBL" id="HBIE01032015">
    <property type="protein sequence ID" value="CAE0314810.1"/>
    <property type="molecule type" value="Transcribed_RNA"/>
</dbReference>
<proteinExistence type="predicted"/>
<dbReference type="AlphaFoldDB" id="A0A7S3I6Z1"/>
<organism evidence="4">
    <name type="scientific">Favella ehrenbergii</name>
    <dbReference type="NCBI Taxonomy" id="182087"/>
    <lineage>
        <taxon>Eukaryota</taxon>
        <taxon>Sar</taxon>
        <taxon>Alveolata</taxon>
        <taxon>Ciliophora</taxon>
        <taxon>Intramacronucleata</taxon>
        <taxon>Spirotrichea</taxon>
        <taxon>Choreotrichia</taxon>
        <taxon>Tintinnida</taxon>
        <taxon>Xystonellidae</taxon>
        <taxon>Favella</taxon>
    </lineage>
</organism>
<feature type="compositionally biased region" description="Polar residues" evidence="1">
    <location>
        <begin position="115"/>
        <end position="126"/>
    </location>
</feature>
<evidence type="ECO:0000256" key="3">
    <source>
        <dbReference type="SAM" id="SignalP"/>
    </source>
</evidence>
<keyword evidence="2" id="KW-0472">Membrane</keyword>
<feature type="transmembrane region" description="Helical" evidence="2">
    <location>
        <begin position="31"/>
        <end position="53"/>
    </location>
</feature>
<reference evidence="4" key="1">
    <citation type="submission" date="2021-01" db="EMBL/GenBank/DDBJ databases">
        <authorList>
            <person name="Corre E."/>
            <person name="Pelletier E."/>
            <person name="Niang G."/>
            <person name="Scheremetjew M."/>
            <person name="Finn R."/>
            <person name="Kale V."/>
            <person name="Holt S."/>
            <person name="Cochrane G."/>
            <person name="Meng A."/>
            <person name="Brown T."/>
            <person name="Cohen L."/>
        </authorList>
    </citation>
    <scope>NUCLEOTIDE SEQUENCE</scope>
    <source>
        <strain evidence="4">Fehren 1</strain>
    </source>
</reference>
<feature type="signal peptide" evidence="3">
    <location>
        <begin position="1"/>
        <end position="16"/>
    </location>
</feature>
<protein>
    <submittedName>
        <fullName evidence="4">Uncharacterized protein</fullName>
    </submittedName>
</protein>
<keyword evidence="2" id="KW-0812">Transmembrane</keyword>
<keyword evidence="3" id="KW-0732">Signal</keyword>
<accession>A0A7S3I6Z1</accession>
<sequence length="138" mass="15424">MIQTWIFFLLPLVVWAVVEHQDKECSKPGMFVLYIPVGGALLGVSYCWGRYYANKLDYARTINQLLETSDSPDPHAHASAISTRMVDDFEISSRHTMLRSAAPDSHDELVFGSNEAENLRSSLNSQSEEEKAGSQATE</sequence>
<gene>
    <name evidence="4" type="ORF">FEHR0123_LOCUS9736</name>
</gene>
<keyword evidence="2" id="KW-1133">Transmembrane helix</keyword>
<evidence type="ECO:0000256" key="2">
    <source>
        <dbReference type="SAM" id="Phobius"/>
    </source>
</evidence>
<evidence type="ECO:0000256" key="1">
    <source>
        <dbReference type="SAM" id="MobiDB-lite"/>
    </source>
</evidence>
<feature type="region of interest" description="Disordered" evidence="1">
    <location>
        <begin position="100"/>
        <end position="138"/>
    </location>
</feature>
<feature type="chain" id="PRO_5030909177" evidence="3">
    <location>
        <begin position="17"/>
        <end position="138"/>
    </location>
</feature>